<name>A0AC34PVY1_9BILA</name>
<evidence type="ECO:0000313" key="1">
    <source>
        <dbReference type="Proteomes" id="UP000887576"/>
    </source>
</evidence>
<reference evidence="2" key="1">
    <citation type="submission" date="2022-11" db="UniProtKB">
        <authorList>
            <consortium name="WormBaseParasite"/>
        </authorList>
    </citation>
    <scope>IDENTIFICATION</scope>
</reference>
<protein>
    <submittedName>
        <fullName evidence="2">WAPL domain-containing protein</fullName>
    </submittedName>
</protein>
<proteinExistence type="predicted"/>
<accession>A0AC34PVY1</accession>
<dbReference type="Proteomes" id="UP000887576">
    <property type="component" value="Unplaced"/>
</dbReference>
<dbReference type="WBParaSite" id="JU765_v2.g10521.t1">
    <property type="protein sequence ID" value="JU765_v2.g10521.t1"/>
    <property type="gene ID" value="JU765_v2.g10521"/>
</dbReference>
<organism evidence="1 2">
    <name type="scientific">Panagrolaimus sp. JU765</name>
    <dbReference type="NCBI Taxonomy" id="591449"/>
    <lineage>
        <taxon>Eukaryota</taxon>
        <taxon>Metazoa</taxon>
        <taxon>Ecdysozoa</taxon>
        <taxon>Nematoda</taxon>
        <taxon>Chromadorea</taxon>
        <taxon>Rhabditida</taxon>
        <taxon>Tylenchina</taxon>
        <taxon>Panagrolaimomorpha</taxon>
        <taxon>Panagrolaimoidea</taxon>
        <taxon>Panagrolaimidae</taxon>
        <taxon>Panagrolaimus</taxon>
    </lineage>
</organism>
<sequence length="745" mass="84070">MSSRKIPNIAPGELPPPTSENEKKVTLEVNVKTSMTRTSSIKSPVKYNCPGIEESDEELSDDEMIIEEDKPLQLPSPPTFAVPQLPVNAPDVKPSTAQQAVKRKSDLVGSTAQELTKDSNDPFSFKDEESKPLAKKQKAQFSVTARKGMNKDLIFSKKPNSMTYRHTWTDEVDDDAPLTSSTMSYKPRTIDVKPSTRLTKQPSAPELPNKPAATKLYRPPSFSINTKSRNTRQKCLESGEQEDFSQDLQYFLSTLNDPNAAENSKFLSLQSIVKKAVKIEFRNFLRRGNYLSRLFAGIFPLLNSPRICAATSVLLYFMARDRHAFPVDENYTVLLLPLLKTKAESSDKNFELAMKYFWSLIEEWAAATVEIINQQVNLAMTFETFNIPYLTLEGLAFVCMQKHNPVLQKALFGNGCLALVVQKVDKLTKKLMKQGEEAATLSIGELNRCMRILETSALYNKQNQTFLMTLNECSLLNSCSTLFQLFHKFASSNNQTFRNVVLDSLCVVGRVLMNLTHDNDLCCTKLGSLNNFIELCLLTITEISPRYAPKDKKFDIVLMACALIVNMTENSSNLRKKIVDLTINVYDPETKEVVKDRTLPALTKMFVAHESSARTVDEEFDKELEFDDMPEMEDEGVSSDGRLHRGDEYNEDDAFRAMQAAMSKVDAHMEDSVFASYLGLVLGCLIQRDTQNAVYVKSLMPNQSFTPLIEQLTRFKEFMEMAQRRTNGMKTLDRIVGSLKGYNAL</sequence>
<evidence type="ECO:0000313" key="2">
    <source>
        <dbReference type="WBParaSite" id="JU765_v2.g10521.t1"/>
    </source>
</evidence>